<dbReference type="Pfam" id="PF00571">
    <property type="entry name" value="CBS"/>
    <property type="match status" value="1"/>
</dbReference>
<feature type="domain" description="ABC transporter" evidence="7">
    <location>
        <begin position="28"/>
        <end position="264"/>
    </location>
</feature>
<reference evidence="10" key="1">
    <citation type="submission" date="2017-02" db="EMBL/GenBank/DDBJ databases">
        <title>Comparative genomics and description of representatives of a novel lineage of planctomycetes thriving in anoxic sediments.</title>
        <authorList>
            <person name="Spring S."/>
            <person name="Bunk B."/>
            <person name="Sproer C."/>
        </authorList>
    </citation>
    <scope>NUCLEOTIDE SEQUENCE [LARGE SCALE GENOMIC DNA]</scope>
    <source>
        <strain evidence="10">ST-NAGAB-D1</strain>
    </source>
</reference>
<keyword evidence="2" id="KW-0813">Transport</keyword>
<evidence type="ECO:0000256" key="1">
    <source>
        <dbReference type="ARBA" id="ARBA00005417"/>
    </source>
</evidence>
<evidence type="ECO:0000256" key="6">
    <source>
        <dbReference type="PROSITE-ProRule" id="PRU00703"/>
    </source>
</evidence>
<organism evidence="9 10">
    <name type="scientific">Anaerohalosphaera lusitana</name>
    <dbReference type="NCBI Taxonomy" id="1936003"/>
    <lineage>
        <taxon>Bacteria</taxon>
        <taxon>Pseudomonadati</taxon>
        <taxon>Planctomycetota</taxon>
        <taxon>Phycisphaerae</taxon>
        <taxon>Sedimentisphaerales</taxon>
        <taxon>Anaerohalosphaeraceae</taxon>
        <taxon>Anaerohalosphaera</taxon>
    </lineage>
</organism>
<dbReference type="Gene3D" id="3.40.50.300">
    <property type="entry name" value="P-loop containing nucleotide triphosphate hydrolases"/>
    <property type="match status" value="1"/>
</dbReference>
<dbReference type="PROSITE" id="PS00211">
    <property type="entry name" value="ABC_TRANSPORTER_1"/>
    <property type="match status" value="1"/>
</dbReference>
<evidence type="ECO:0000313" key="10">
    <source>
        <dbReference type="Proteomes" id="UP000189674"/>
    </source>
</evidence>
<protein>
    <submittedName>
        <fullName evidence="9">Glycine betaine transport ATP-binding protein OpuAA</fullName>
        <ecNumber evidence="9">3.6.3.32</ecNumber>
    </submittedName>
</protein>
<name>A0A1U9NJE1_9BACT</name>
<dbReference type="GO" id="GO:0031460">
    <property type="term" value="P:glycine betaine transport"/>
    <property type="evidence" value="ECO:0007669"/>
    <property type="project" value="InterPro"/>
</dbReference>
<dbReference type="InterPro" id="IPR005892">
    <property type="entry name" value="Gly-betaine_transp_ATP-bd"/>
</dbReference>
<keyword evidence="6" id="KW-0129">CBS domain</keyword>
<dbReference type="Pfam" id="PF00005">
    <property type="entry name" value="ABC_tran"/>
    <property type="match status" value="1"/>
</dbReference>
<evidence type="ECO:0000256" key="2">
    <source>
        <dbReference type="ARBA" id="ARBA00022448"/>
    </source>
</evidence>
<keyword evidence="9" id="KW-0378">Hydrolase</keyword>
<dbReference type="AlphaFoldDB" id="A0A1U9NJE1"/>
<proteinExistence type="inferred from homology"/>
<evidence type="ECO:0000256" key="4">
    <source>
        <dbReference type="ARBA" id="ARBA00022840"/>
    </source>
</evidence>
<dbReference type="GO" id="GO:0016020">
    <property type="term" value="C:membrane"/>
    <property type="evidence" value="ECO:0007669"/>
    <property type="project" value="InterPro"/>
</dbReference>
<evidence type="ECO:0000256" key="3">
    <source>
        <dbReference type="ARBA" id="ARBA00022741"/>
    </source>
</evidence>
<dbReference type="EMBL" id="CP019791">
    <property type="protein sequence ID" value="AQT67858.1"/>
    <property type="molecule type" value="Genomic_DNA"/>
</dbReference>
<keyword evidence="10" id="KW-1185">Reference proteome</keyword>
<dbReference type="PANTHER" id="PTHR43869:SF1">
    <property type="entry name" value="GLYCINE BETAINE_PROLINE BETAINE TRANSPORT SYSTEM ATP-BINDING PROTEIN PROV"/>
    <property type="match status" value="1"/>
</dbReference>
<dbReference type="InterPro" id="IPR003593">
    <property type="entry name" value="AAA+_ATPase"/>
</dbReference>
<gene>
    <name evidence="9" type="primary">opuAA</name>
    <name evidence="9" type="ORF">STSP2_01010</name>
</gene>
<dbReference type="FunFam" id="3.40.50.300:FF:000201">
    <property type="entry name" value="Glycine betaine/L-proline ABC transporter ATP-binding protein"/>
    <property type="match status" value="1"/>
</dbReference>
<dbReference type="InterPro" id="IPR027417">
    <property type="entry name" value="P-loop_NTPase"/>
</dbReference>
<keyword evidence="4 9" id="KW-0067">ATP-binding</keyword>
<dbReference type="InterPro" id="IPR051921">
    <property type="entry name" value="ABC_osmolyte_uptake_ATP-bind"/>
</dbReference>
<dbReference type="CDD" id="cd03294">
    <property type="entry name" value="ABC_Pro_Gly_Betaine"/>
    <property type="match status" value="1"/>
</dbReference>
<dbReference type="InterPro" id="IPR000644">
    <property type="entry name" value="CBS_dom"/>
</dbReference>
<dbReference type="SUPFAM" id="SSF52540">
    <property type="entry name" value="P-loop containing nucleoside triphosphate hydrolases"/>
    <property type="match status" value="1"/>
</dbReference>
<dbReference type="InterPro" id="IPR003439">
    <property type="entry name" value="ABC_transporter-like_ATP-bd"/>
</dbReference>
<dbReference type="EC" id="3.6.3.32" evidence="9"/>
<dbReference type="PROSITE" id="PS51371">
    <property type="entry name" value="CBS"/>
    <property type="match status" value="1"/>
</dbReference>
<dbReference type="KEGG" id="alus:STSP2_01010"/>
<dbReference type="OrthoDB" id="9790614at2"/>
<accession>A0A1U9NJE1</accession>
<evidence type="ECO:0000259" key="7">
    <source>
        <dbReference type="PROSITE" id="PS50893"/>
    </source>
</evidence>
<dbReference type="SUPFAM" id="SSF54631">
    <property type="entry name" value="CBS-domain pair"/>
    <property type="match status" value="1"/>
</dbReference>
<keyword evidence="3" id="KW-0547">Nucleotide-binding</keyword>
<feature type="domain" description="CBS" evidence="8">
    <location>
        <begin position="339"/>
        <end position="396"/>
    </location>
</feature>
<dbReference type="STRING" id="1936003.STSP2_01010"/>
<dbReference type="GO" id="GO:0005524">
    <property type="term" value="F:ATP binding"/>
    <property type="evidence" value="ECO:0007669"/>
    <property type="project" value="UniProtKB-KW"/>
</dbReference>
<evidence type="ECO:0000313" key="9">
    <source>
        <dbReference type="EMBL" id="AQT67858.1"/>
    </source>
</evidence>
<dbReference type="GO" id="GO:0006970">
    <property type="term" value="P:response to osmotic stress"/>
    <property type="evidence" value="ECO:0007669"/>
    <property type="project" value="UniProtKB-ARBA"/>
</dbReference>
<dbReference type="PROSITE" id="PS50893">
    <property type="entry name" value="ABC_TRANSPORTER_2"/>
    <property type="match status" value="1"/>
</dbReference>
<dbReference type="PANTHER" id="PTHR43869">
    <property type="entry name" value="GLYCINE BETAINE/PROLINE BETAINE TRANSPORT SYSTEM ATP-BINDING PROTEIN PROV"/>
    <property type="match status" value="1"/>
</dbReference>
<dbReference type="SMART" id="SM00382">
    <property type="entry name" value="AAA"/>
    <property type="match status" value="1"/>
</dbReference>
<sequence>MSLLRIEKLAKIFGSHPKSALPYVEEGLNREDVREKTGQTIGIADVSFEVEKGEILVVMGLSGSGKSTLVRCVNRLIEPTSGRVYIGDDEITSMNRKQLLDIRRRKLGMVFQHFALLPHRTVLENSEYGLEIMGVEKSQRTNKAMEALEMVGLKGWENQLPRQLSGGMQQRVGLARALAVDPEIILMDEALSALDPLIRTDMQNELIDLQRKLGKTILFITHDLSEAVNMGDRIVLMKDGKVVQIGSAEEILTNPASRYVERFVEDLEKSKVLRAETIMRPIHEVAHTGDGPRTVLHKMREVGVSTLFVTDVHGVLQGIVRAEKASECAKAGDKDPAHMHDSDVKSVGLDANLQDVLGMMVENREPVAVVDDDKKLKGVIVIGHLLGALSEEGNQS</sequence>
<dbReference type="InterPro" id="IPR046342">
    <property type="entry name" value="CBS_dom_sf"/>
</dbReference>
<dbReference type="RefSeq" id="WP_146660359.1">
    <property type="nucleotide sequence ID" value="NZ_CP019791.1"/>
</dbReference>
<dbReference type="InterPro" id="IPR017871">
    <property type="entry name" value="ABC_transporter-like_CS"/>
</dbReference>
<comment type="similarity">
    <text evidence="1">Belongs to the ABC transporter superfamily.</text>
</comment>
<dbReference type="GO" id="GO:0006865">
    <property type="term" value="P:amino acid transport"/>
    <property type="evidence" value="ECO:0007669"/>
    <property type="project" value="UniProtKB-KW"/>
</dbReference>
<dbReference type="NCBIfam" id="TIGR01186">
    <property type="entry name" value="proV"/>
    <property type="match status" value="1"/>
</dbReference>
<dbReference type="GO" id="GO:0016887">
    <property type="term" value="F:ATP hydrolysis activity"/>
    <property type="evidence" value="ECO:0007669"/>
    <property type="project" value="InterPro"/>
</dbReference>
<evidence type="ECO:0000259" key="8">
    <source>
        <dbReference type="PROSITE" id="PS51371"/>
    </source>
</evidence>
<dbReference type="Proteomes" id="UP000189674">
    <property type="component" value="Chromosome"/>
</dbReference>
<keyword evidence="5" id="KW-0029">Amino-acid transport</keyword>
<evidence type="ECO:0000256" key="5">
    <source>
        <dbReference type="ARBA" id="ARBA00022970"/>
    </source>
</evidence>
<dbReference type="Gene3D" id="3.10.580.10">
    <property type="entry name" value="CBS-domain"/>
    <property type="match status" value="1"/>
</dbReference>